<dbReference type="Proteomes" id="UP000321353">
    <property type="component" value="Chromosome"/>
</dbReference>
<organism evidence="1 2">
    <name type="scientific">Stieleria maiorica</name>
    <dbReference type="NCBI Taxonomy" id="2795974"/>
    <lineage>
        <taxon>Bacteria</taxon>
        <taxon>Pseudomonadati</taxon>
        <taxon>Planctomycetota</taxon>
        <taxon>Planctomycetia</taxon>
        <taxon>Pirellulales</taxon>
        <taxon>Pirellulaceae</taxon>
        <taxon>Stieleria</taxon>
    </lineage>
</organism>
<proteinExistence type="predicted"/>
<keyword evidence="2" id="KW-1185">Reference proteome</keyword>
<name>A0A5B9MPT1_9BACT</name>
<accession>A0A5B9MPT1</accession>
<protein>
    <submittedName>
        <fullName evidence="1">Uncharacterized protein</fullName>
    </submittedName>
</protein>
<gene>
    <name evidence="1" type="ORF">Mal15_62340</name>
</gene>
<dbReference type="EMBL" id="CP036264">
    <property type="protein sequence ID" value="QEG02151.1"/>
    <property type="molecule type" value="Genomic_DNA"/>
</dbReference>
<evidence type="ECO:0000313" key="2">
    <source>
        <dbReference type="Proteomes" id="UP000321353"/>
    </source>
</evidence>
<reference evidence="1 2" key="1">
    <citation type="submission" date="2019-02" db="EMBL/GenBank/DDBJ databases">
        <title>Planctomycetal bacteria perform biofilm scaping via a novel small molecule.</title>
        <authorList>
            <person name="Jeske O."/>
            <person name="Boedeker C."/>
            <person name="Wiegand S."/>
            <person name="Breitling P."/>
            <person name="Kallscheuer N."/>
            <person name="Jogler M."/>
            <person name="Rohde M."/>
            <person name="Petersen J."/>
            <person name="Medema M.H."/>
            <person name="Surup F."/>
            <person name="Jogler C."/>
        </authorList>
    </citation>
    <scope>NUCLEOTIDE SEQUENCE [LARGE SCALE GENOMIC DNA]</scope>
    <source>
        <strain evidence="1 2">Mal15</strain>
    </source>
</reference>
<sequence length="56" mass="6669">MIKKLIDRDYAFKDRDEARSFFTKVIGLYKNWNYSPPDSADYQRYKNELEQAAAST</sequence>
<evidence type="ECO:0000313" key="1">
    <source>
        <dbReference type="EMBL" id="QEG02151.1"/>
    </source>
</evidence>
<dbReference type="KEGG" id="smam:Mal15_62340"/>
<dbReference type="AlphaFoldDB" id="A0A5B9MPT1"/>